<protein>
    <submittedName>
        <fullName evidence="1">Uncharacterized protein</fullName>
    </submittedName>
</protein>
<evidence type="ECO:0000313" key="2">
    <source>
        <dbReference type="Proteomes" id="UP000601435"/>
    </source>
</evidence>
<dbReference type="EMBL" id="CAJNJA010058863">
    <property type="protein sequence ID" value="CAE7865829.1"/>
    <property type="molecule type" value="Genomic_DNA"/>
</dbReference>
<dbReference type="AlphaFoldDB" id="A0A813AHJ8"/>
<evidence type="ECO:0000313" key="1">
    <source>
        <dbReference type="EMBL" id="CAE7865829.1"/>
    </source>
</evidence>
<proteinExistence type="predicted"/>
<accession>A0A813AHJ8</accession>
<keyword evidence="2" id="KW-1185">Reference proteome</keyword>
<dbReference type="Proteomes" id="UP000601435">
    <property type="component" value="Unassembled WGS sequence"/>
</dbReference>
<reference evidence="1" key="1">
    <citation type="submission" date="2021-02" db="EMBL/GenBank/DDBJ databases">
        <authorList>
            <person name="Dougan E. K."/>
            <person name="Rhodes N."/>
            <person name="Thang M."/>
            <person name="Chan C."/>
        </authorList>
    </citation>
    <scope>NUCLEOTIDE SEQUENCE</scope>
</reference>
<gene>
    <name evidence="1" type="ORF">SNEC2469_LOCUS27716</name>
</gene>
<name>A0A813AHJ8_9DINO</name>
<feature type="non-terminal residue" evidence="1">
    <location>
        <position position="1"/>
    </location>
</feature>
<dbReference type="OrthoDB" id="10310765at2759"/>
<sequence>EPKPPASEAPIRKRPDYAGRKVVEIEEKWTYTSPALTEKTSMEGVGEAALTSLTALSQQRQLKWKVRARPGISAYGSLQLDFRYPQQSVVDRSSPPIYIASVAYLITAGPASMKPG</sequence>
<organism evidence="1 2">
    <name type="scientific">Symbiodinium necroappetens</name>
    <dbReference type="NCBI Taxonomy" id="1628268"/>
    <lineage>
        <taxon>Eukaryota</taxon>
        <taxon>Sar</taxon>
        <taxon>Alveolata</taxon>
        <taxon>Dinophyceae</taxon>
        <taxon>Suessiales</taxon>
        <taxon>Symbiodiniaceae</taxon>
        <taxon>Symbiodinium</taxon>
    </lineage>
</organism>
<comment type="caution">
    <text evidence="1">The sequence shown here is derived from an EMBL/GenBank/DDBJ whole genome shotgun (WGS) entry which is preliminary data.</text>
</comment>